<dbReference type="PROSITE" id="PS50106">
    <property type="entry name" value="PDZ"/>
    <property type="match status" value="2"/>
</dbReference>
<evidence type="ECO:0000256" key="5">
    <source>
        <dbReference type="ARBA" id="ARBA00022833"/>
    </source>
</evidence>
<evidence type="ECO:0000256" key="10">
    <source>
        <dbReference type="SAM" id="MobiDB-lite"/>
    </source>
</evidence>
<comment type="similarity">
    <text evidence="2">Belongs to the beta-class carbonic anhydrase family.</text>
</comment>
<proteinExistence type="inferred from homology"/>
<dbReference type="InterPro" id="IPR001478">
    <property type="entry name" value="PDZ"/>
</dbReference>
<feature type="binding site" evidence="9">
    <location>
        <position position="200"/>
    </location>
    <ligand>
        <name>Zn(2+)</name>
        <dbReference type="ChEBI" id="CHEBI:29105"/>
    </ligand>
</feature>
<feature type="domain" description="PDZ" evidence="11">
    <location>
        <begin position="508"/>
        <end position="596"/>
    </location>
</feature>
<dbReference type="EMBL" id="JABDTM020021986">
    <property type="protein sequence ID" value="KAH0816143.1"/>
    <property type="molecule type" value="Genomic_DNA"/>
</dbReference>
<dbReference type="PANTHER" id="PTHR11002">
    <property type="entry name" value="CARBONIC ANHYDRASE"/>
    <property type="match status" value="1"/>
</dbReference>
<comment type="function">
    <text evidence="1">Reversible hydration of carbon dioxide.</text>
</comment>
<evidence type="ECO:0000313" key="12">
    <source>
        <dbReference type="EMBL" id="KAH0816143.1"/>
    </source>
</evidence>
<evidence type="ECO:0000259" key="11">
    <source>
        <dbReference type="PROSITE" id="PS50106"/>
    </source>
</evidence>
<feature type="domain" description="PDZ" evidence="11">
    <location>
        <begin position="644"/>
        <end position="715"/>
    </location>
</feature>
<reference evidence="12" key="1">
    <citation type="journal article" date="2020" name="J Insects Food Feed">
        <title>The yellow mealworm (Tenebrio molitor) genome: a resource for the emerging insects as food and feed industry.</title>
        <authorList>
            <person name="Eriksson T."/>
            <person name="Andere A."/>
            <person name="Kelstrup H."/>
            <person name="Emery V."/>
            <person name="Picard C."/>
        </authorList>
    </citation>
    <scope>NUCLEOTIDE SEQUENCE</scope>
    <source>
        <strain evidence="12">Stoneville</strain>
        <tissue evidence="12">Whole head</tissue>
    </source>
</reference>
<dbReference type="Gene3D" id="3.40.1050.10">
    <property type="entry name" value="Carbonic anhydrase"/>
    <property type="match status" value="1"/>
</dbReference>
<accession>A0A8J6LDV5</accession>
<dbReference type="Gene3D" id="2.30.42.10">
    <property type="match status" value="2"/>
</dbReference>
<evidence type="ECO:0000256" key="2">
    <source>
        <dbReference type="ARBA" id="ARBA00006217"/>
    </source>
</evidence>
<comment type="cofactor">
    <cofactor evidence="9">
        <name>Zn(2+)</name>
        <dbReference type="ChEBI" id="CHEBI:29105"/>
    </cofactor>
    <text evidence="9">Binds 1 zinc ion per subunit.</text>
</comment>
<dbReference type="AlphaFoldDB" id="A0A8J6LDV5"/>
<dbReference type="PANTHER" id="PTHR11002:SF76">
    <property type="entry name" value="CARBONIC ANHYDRASE"/>
    <property type="match status" value="1"/>
</dbReference>
<feature type="binding site" evidence="9">
    <location>
        <position position="136"/>
    </location>
    <ligand>
        <name>Zn(2+)</name>
        <dbReference type="ChEBI" id="CHEBI:29105"/>
    </ligand>
</feature>
<organism evidence="12 13">
    <name type="scientific">Tenebrio molitor</name>
    <name type="common">Yellow mealworm beetle</name>
    <dbReference type="NCBI Taxonomy" id="7067"/>
    <lineage>
        <taxon>Eukaryota</taxon>
        <taxon>Metazoa</taxon>
        <taxon>Ecdysozoa</taxon>
        <taxon>Arthropoda</taxon>
        <taxon>Hexapoda</taxon>
        <taxon>Insecta</taxon>
        <taxon>Pterygota</taxon>
        <taxon>Neoptera</taxon>
        <taxon>Endopterygota</taxon>
        <taxon>Coleoptera</taxon>
        <taxon>Polyphaga</taxon>
        <taxon>Cucujiformia</taxon>
        <taxon>Tenebrionidae</taxon>
        <taxon>Tenebrio</taxon>
    </lineage>
</organism>
<evidence type="ECO:0000256" key="8">
    <source>
        <dbReference type="ARBA" id="ARBA00072315"/>
    </source>
</evidence>
<evidence type="ECO:0000256" key="3">
    <source>
        <dbReference type="ARBA" id="ARBA00012925"/>
    </source>
</evidence>
<comment type="catalytic activity">
    <reaction evidence="7">
        <text>hydrogencarbonate + H(+) = CO2 + H2O</text>
        <dbReference type="Rhea" id="RHEA:10748"/>
        <dbReference type="ChEBI" id="CHEBI:15377"/>
        <dbReference type="ChEBI" id="CHEBI:15378"/>
        <dbReference type="ChEBI" id="CHEBI:16526"/>
        <dbReference type="ChEBI" id="CHEBI:17544"/>
        <dbReference type="EC" id="4.2.1.1"/>
    </reaction>
</comment>
<dbReference type="InterPro" id="IPR036034">
    <property type="entry name" value="PDZ_sf"/>
</dbReference>
<keyword evidence="4 9" id="KW-0479">Metal-binding</keyword>
<dbReference type="InterPro" id="IPR036874">
    <property type="entry name" value="Carbonic_anhydrase_sf"/>
</dbReference>
<evidence type="ECO:0000256" key="7">
    <source>
        <dbReference type="ARBA" id="ARBA00048348"/>
    </source>
</evidence>
<dbReference type="SMART" id="SM00947">
    <property type="entry name" value="Pro_CA"/>
    <property type="match status" value="1"/>
</dbReference>
<evidence type="ECO:0000256" key="1">
    <source>
        <dbReference type="ARBA" id="ARBA00002904"/>
    </source>
</evidence>
<feature type="compositionally biased region" description="Basic and acidic residues" evidence="10">
    <location>
        <begin position="479"/>
        <end position="488"/>
    </location>
</feature>
<comment type="caution">
    <text evidence="12">The sequence shown here is derived from an EMBL/GenBank/DDBJ whole genome shotgun (WGS) entry which is preliminary data.</text>
</comment>
<evidence type="ECO:0000256" key="4">
    <source>
        <dbReference type="ARBA" id="ARBA00022723"/>
    </source>
</evidence>
<dbReference type="Proteomes" id="UP000719412">
    <property type="component" value="Unassembled WGS sequence"/>
</dbReference>
<feature type="binding site" evidence="9">
    <location>
        <position position="134"/>
    </location>
    <ligand>
        <name>Zn(2+)</name>
        <dbReference type="ChEBI" id="CHEBI:29105"/>
    </ligand>
</feature>
<evidence type="ECO:0000256" key="9">
    <source>
        <dbReference type="PIRSR" id="PIRSR601765-1"/>
    </source>
</evidence>
<dbReference type="GO" id="GO:0004089">
    <property type="term" value="F:carbonate dehydratase activity"/>
    <property type="evidence" value="ECO:0007669"/>
    <property type="project" value="UniProtKB-EC"/>
</dbReference>
<dbReference type="SUPFAM" id="SSF50156">
    <property type="entry name" value="PDZ domain-like"/>
    <property type="match status" value="2"/>
</dbReference>
<dbReference type="EC" id="4.2.1.1" evidence="3"/>
<dbReference type="Pfam" id="PF00595">
    <property type="entry name" value="PDZ"/>
    <property type="match status" value="2"/>
</dbReference>
<feature type="region of interest" description="Disordered" evidence="10">
    <location>
        <begin position="439"/>
        <end position="490"/>
    </location>
</feature>
<sequence>MHSGGATSPHLPMNAVSSWMGFSRGMWGTAELNLKPSRQPLRQQNTDTVHGMSQCPHTKRFFTEKLYSEFLEWEPPRSRPPGRKGRTGNLLLIVNMDRILRGIMRYRSVKKEQMVKQFVQVKDNPTPKAVFFTCIDSRMIPTRFTQTNVGDMFVVRNAGNIVPHSQHFFDELTTNEPAALELGCVVNDIRHIIVCGHSDCKAINLLHKLQDGEFASQDNRRISPLRAWLCTHALTSLEKFQQLEVTDFGKPLIFQAETPLRKFVAYIDPENRFALEDKLSQINTLQQLQNIASYGFLKKRLEKHQLHIHALWFDIYTGEIYYFSRGAKRFVVVDEDNIDKLMGEVGNKQRCPTTVASFRTMQSLRDFFSLRRHKSDNDLTNKPSQRSFHGGGSFGNLTGLLLSRNFKSVSLLDTKNDDSLFGVPAGSIRARSCDEELWRSGQSSADERFDLSENASTPRRSPRQGRSGELKSNRTKRTRNLDGDDNSAKRVKTCGLEEPETHLDGCGKVVVLKLAQDELVGLEIHPKWTFASSEIEGYHISRIVPGSAAHKSNSFEVGDEIVEINGIKPTQLPHHTDINDFARRTGTLRLLISRPDLKKNDVVAGPEATFKIPTCTGMQKFTRKRRELHHSERYCDVTGQLYLSVGFRKGPGLKSLGFSVVGGRDSSMGIYVKSIFEEGQAADLGVLQEGDEILSVNNRSMKGLTHDEAVGVFKSIKYGDVFVEAVRKDRRAQFPHSF</sequence>
<dbReference type="Pfam" id="PF00484">
    <property type="entry name" value="Pro_CA"/>
    <property type="match status" value="1"/>
</dbReference>
<dbReference type="InterPro" id="IPR001765">
    <property type="entry name" value="Carbonic_anhydrase"/>
</dbReference>
<name>A0A8J6LDV5_TENMO</name>
<keyword evidence="13" id="KW-1185">Reference proteome</keyword>
<keyword evidence="6" id="KW-0456">Lyase</keyword>
<gene>
    <name evidence="12" type="ORF">GEV33_006647</name>
</gene>
<evidence type="ECO:0000313" key="13">
    <source>
        <dbReference type="Proteomes" id="UP000719412"/>
    </source>
</evidence>
<keyword evidence="5 9" id="KW-0862">Zinc</keyword>
<dbReference type="FunFam" id="3.40.1050.10:FF:000007">
    <property type="entry name" value="Carbonic anhydrase"/>
    <property type="match status" value="1"/>
</dbReference>
<dbReference type="SUPFAM" id="SSF53056">
    <property type="entry name" value="beta-carbonic anhydrase, cab"/>
    <property type="match status" value="1"/>
</dbReference>
<feature type="binding site" evidence="9">
    <location>
        <position position="197"/>
    </location>
    <ligand>
        <name>Zn(2+)</name>
        <dbReference type="ChEBI" id="CHEBI:29105"/>
    </ligand>
</feature>
<reference evidence="12" key="2">
    <citation type="submission" date="2021-08" db="EMBL/GenBank/DDBJ databases">
        <authorList>
            <person name="Eriksson T."/>
        </authorList>
    </citation>
    <scope>NUCLEOTIDE SEQUENCE</scope>
    <source>
        <strain evidence="12">Stoneville</strain>
        <tissue evidence="12">Whole head</tissue>
    </source>
</reference>
<evidence type="ECO:0000256" key="6">
    <source>
        <dbReference type="ARBA" id="ARBA00023239"/>
    </source>
</evidence>
<protein>
    <recommendedName>
        <fullName evidence="8">Beta carbonic anhydrase 1</fullName>
        <ecNumber evidence="3">4.2.1.1</ecNumber>
    </recommendedName>
</protein>
<dbReference type="SMART" id="SM00228">
    <property type="entry name" value="PDZ"/>
    <property type="match status" value="2"/>
</dbReference>
<dbReference type="GO" id="GO:0008270">
    <property type="term" value="F:zinc ion binding"/>
    <property type="evidence" value="ECO:0007669"/>
    <property type="project" value="InterPro"/>
</dbReference>